<dbReference type="Pfam" id="PF20259">
    <property type="entry name" value="tRNA_Me_trans_M"/>
    <property type="match status" value="1"/>
</dbReference>
<evidence type="ECO:0000256" key="5">
    <source>
        <dbReference type="ARBA" id="ARBA00022840"/>
    </source>
</evidence>
<organism evidence="12 13">
    <name type="scientific">Prosthecochloris ethylica</name>
    <dbReference type="NCBI Taxonomy" id="2743976"/>
    <lineage>
        <taxon>Bacteria</taxon>
        <taxon>Pseudomonadati</taxon>
        <taxon>Chlorobiota</taxon>
        <taxon>Chlorobiia</taxon>
        <taxon>Chlorobiales</taxon>
        <taxon>Chlorobiaceae</taxon>
        <taxon>Prosthecochloris</taxon>
    </lineage>
</organism>
<reference evidence="12 13" key="1">
    <citation type="journal article" date="2020" name="Microorganisms">
        <title>Simultaneous Genome Sequencing of Prosthecochloris ethylica and Desulfuromonas acetoxidans within a Syntrophic Mixture Reveals Unique Pili and Protein Interactions.</title>
        <authorList>
            <person name="Kyndt J.A."/>
            <person name="Van Beeumen J.J."/>
            <person name="Meyer T.E."/>
        </authorList>
    </citation>
    <scope>NUCLEOTIDE SEQUENCE [LARGE SCALE GENOMIC DNA]</scope>
    <source>
        <strain evidence="12 13">N3</strain>
    </source>
</reference>
<dbReference type="SUPFAM" id="SSF52402">
    <property type="entry name" value="Adenine nucleotide alpha hydrolases-like"/>
    <property type="match status" value="1"/>
</dbReference>
<feature type="active site" description="Nucleophile" evidence="9">
    <location>
        <position position="98"/>
    </location>
</feature>
<dbReference type="Gene3D" id="3.40.50.620">
    <property type="entry name" value="HUPs"/>
    <property type="match status" value="1"/>
</dbReference>
<evidence type="ECO:0000256" key="1">
    <source>
        <dbReference type="ARBA" id="ARBA00022555"/>
    </source>
</evidence>
<dbReference type="NCBIfam" id="TIGR00420">
    <property type="entry name" value="trmU"/>
    <property type="match status" value="1"/>
</dbReference>
<feature type="binding site" evidence="9">
    <location>
        <position position="122"/>
    </location>
    <ligand>
        <name>ATP</name>
        <dbReference type="ChEBI" id="CHEBI:30616"/>
    </ligand>
</feature>
<evidence type="ECO:0000256" key="2">
    <source>
        <dbReference type="ARBA" id="ARBA00022679"/>
    </source>
</evidence>
<evidence type="ECO:0000256" key="8">
    <source>
        <dbReference type="ARBA" id="ARBA00051542"/>
    </source>
</evidence>
<feature type="domain" description="tRNA-specific 2-thiouridylase MnmA-like central" evidence="11">
    <location>
        <begin position="216"/>
        <end position="269"/>
    </location>
</feature>
<comment type="subcellular location">
    <subcellularLocation>
        <location evidence="9">Cytoplasm</location>
    </subcellularLocation>
</comment>
<proteinExistence type="inferred from homology"/>
<feature type="domain" description="tRNA-specific 2-thiouridylase MnmA-like C-terminal" evidence="10">
    <location>
        <begin position="277"/>
        <end position="352"/>
    </location>
</feature>
<feature type="site" description="Interaction with tRNA" evidence="9">
    <location>
        <position position="336"/>
    </location>
</feature>
<evidence type="ECO:0000259" key="10">
    <source>
        <dbReference type="Pfam" id="PF20258"/>
    </source>
</evidence>
<dbReference type="InterPro" id="IPR046884">
    <property type="entry name" value="MnmA-like_central"/>
</dbReference>
<dbReference type="HAMAP" id="MF_00144">
    <property type="entry name" value="tRNA_thiouridyl_MnmA"/>
    <property type="match status" value="1"/>
</dbReference>
<evidence type="ECO:0000256" key="4">
    <source>
        <dbReference type="ARBA" id="ARBA00022741"/>
    </source>
</evidence>
<keyword evidence="13" id="KW-1185">Reference proteome</keyword>
<dbReference type="RefSeq" id="WP_114607729.1">
    <property type="nucleotide sequence ID" value="NZ_JABVZQ010000002.1"/>
</dbReference>
<evidence type="ECO:0000256" key="3">
    <source>
        <dbReference type="ARBA" id="ARBA00022694"/>
    </source>
</evidence>
<dbReference type="Gene3D" id="2.30.30.280">
    <property type="entry name" value="Adenine nucleotide alpha hydrolases-like domains"/>
    <property type="match status" value="1"/>
</dbReference>
<keyword evidence="4 9" id="KW-0547">Nucleotide-binding</keyword>
<dbReference type="PANTHER" id="PTHR11933">
    <property type="entry name" value="TRNA 5-METHYLAMINOMETHYL-2-THIOURIDYLATE -METHYLTRANSFERASE"/>
    <property type="match status" value="1"/>
</dbReference>
<keyword evidence="9" id="KW-0963">Cytoplasm</keyword>
<feature type="region of interest" description="Interaction with tRNA" evidence="9">
    <location>
        <begin position="144"/>
        <end position="146"/>
    </location>
</feature>
<keyword evidence="7" id="KW-1015">Disulfide bond</keyword>
<keyword evidence="1 9" id="KW-0820">tRNA-binding</keyword>
<keyword evidence="3 9" id="KW-0819">tRNA processing</keyword>
<evidence type="ECO:0000256" key="9">
    <source>
        <dbReference type="HAMAP-Rule" id="MF_00144"/>
    </source>
</evidence>
<dbReference type="InterPro" id="IPR046885">
    <property type="entry name" value="MnmA-like_C"/>
</dbReference>
<dbReference type="Pfam" id="PF03054">
    <property type="entry name" value="tRNA_Me_trans"/>
    <property type="match status" value="1"/>
</dbReference>
<evidence type="ECO:0000259" key="11">
    <source>
        <dbReference type="Pfam" id="PF20259"/>
    </source>
</evidence>
<feature type="site" description="Interaction with tRNA" evidence="9">
    <location>
        <position position="123"/>
    </location>
</feature>
<feature type="binding site" evidence="9">
    <location>
        <position position="36"/>
    </location>
    <ligand>
        <name>ATP</name>
        <dbReference type="ChEBI" id="CHEBI:30616"/>
    </ligand>
</feature>
<comment type="catalytic activity">
    <reaction evidence="8 9">
        <text>S-sulfanyl-L-cysteinyl-[protein] + uridine(34) in tRNA + AH2 + ATP = 2-thiouridine(34) in tRNA + L-cysteinyl-[protein] + A + AMP + diphosphate + H(+)</text>
        <dbReference type="Rhea" id="RHEA:47032"/>
        <dbReference type="Rhea" id="RHEA-COMP:10131"/>
        <dbReference type="Rhea" id="RHEA-COMP:11726"/>
        <dbReference type="Rhea" id="RHEA-COMP:11727"/>
        <dbReference type="Rhea" id="RHEA-COMP:11728"/>
        <dbReference type="ChEBI" id="CHEBI:13193"/>
        <dbReference type="ChEBI" id="CHEBI:15378"/>
        <dbReference type="ChEBI" id="CHEBI:17499"/>
        <dbReference type="ChEBI" id="CHEBI:29950"/>
        <dbReference type="ChEBI" id="CHEBI:30616"/>
        <dbReference type="ChEBI" id="CHEBI:33019"/>
        <dbReference type="ChEBI" id="CHEBI:61963"/>
        <dbReference type="ChEBI" id="CHEBI:65315"/>
        <dbReference type="ChEBI" id="CHEBI:87170"/>
        <dbReference type="ChEBI" id="CHEBI:456215"/>
        <dbReference type="EC" id="2.8.1.13"/>
    </reaction>
</comment>
<feature type="active site" description="Cysteine persulfide intermediate" evidence="9">
    <location>
        <position position="194"/>
    </location>
</feature>
<dbReference type="Gene3D" id="2.40.30.10">
    <property type="entry name" value="Translation factors"/>
    <property type="match status" value="1"/>
</dbReference>
<comment type="caution">
    <text evidence="12">The sequence shown here is derived from an EMBL/GenBank/DDBJ whole genome shotgun (WGS) entry which is preliminary data.</text>
</comment>
<dbReference type="Pfam" id="PF20258">
    <property type="entry name" value="tRNA_Me_trans_C"/>
    <property type="match status" value="1"/>
</dbReference>
<keyword evidence="5 9" id="KW-0067">ATP-binding</keyword>
<dbReference type="PANTHER" id="PTHR11933:SF5">
    <property type="entry name" value="MITOCHONDRIAL TRNA-SPECIFIC 2-THIOURIDYLASE 1"/>
    <property type="match status" value="1"/>
</dbReference>
<protein>
    <recommendedName>
        <fullName evidence="9">tRNA-specific 2-thiouridylase MnmA</fullName>
        <ecNumber evidence="9">2.8.1.13</ecNumber>
    </recommendedName>
</protein>
<evidence type="ECO:0000256" key="6">
    <source>
        <dbReference type="ARBA" id="ARBA00022884"/>
    </source>
</evidence>
<sequence>MKRQLHVITGISGGVDSAVAACLLVEQGHRVTGLHIRILDTTGDDLTPTPCSIVISRDPAFHVPVYTLNLSRSFREKVITDFQDSYLSGLTPNPCTLCNKVIKWAGLLEGCRLLGGDRIATGHYARIDHSGPSPRLLKGRDRGKDQSYFLWMLDRDELDRTLFPLGEYTKPEVRELARSFGVRAAEKKESQEICFVPGNNYREFLKSSLPGLEEQVEGGDIVDDSGRVLGHHAGYPFYTIGQRKGLGISAPSPLYVNRIDAEHNRIRVGSRTSLACRTLSASHLNWIGIDPPSAPIRATARIRYRDTDTPCTIRPTGTSKAEVSFDTPKQSVTPGQAVVFYREDDVLGGGIIEHADN</sequence>
<dbReference type="NCBIfam" id="NF001138">
    <property type="entry name" value="PRK00143.1"/>
    <property type="match status" value="1"/>
</dbReference>
<name>A0ABR9XNS8_9CHLB</name>
<dbReference type="EMBL" id="JADGII010000001">
    <property type="protein sequence ID" value="MBF0635623.1"/>
    <property type="molecule type" value="Genomic_DNA"/>
</dbReference>
<evidence type="ECO:0000256" key="7">
    <source>
        <dbReference type="ARBA" id="ARBA00023157"/>
    </source>
</evidence>
<feature type="region of interest" description="Interaction with tRNA" evidence="9">
    <location>
        <begin position="303"/>
        <end position="304"/>
    </location>
</feature>
<accession>A0ABR9XNS8</accession>
<dbReference type="GO" id="GO:0103016">
    <property type="term" value="F:tRNA-uridine 2-sulfurtransferase activity"/>
    <property type="evidence" value="ECO:0007669"/>
    <property type="project" value="UniProtKB-EC"/>
</dbReference>
<gene>
    <name evidence="9 12" type="primary">mnmA</name>
    <name evidence="12" type="ORF">INT08_00315</name>
</gene>
<evidence type="ECO:0000313" key="12">
    <source>
        <dbReference type="EMBL" id="MBF0635623.1"/>
    </source>
</evidence>
<dbReference type="InterPro" id="IPR023382">
    <property type="entry name" value="MnmA-like_central_sf"/>
</dbReference>
<dbReference type="InterPro" id="IPR004506">
    <property type="entry name" value="MnmA-like"/>
</dbReference>
<dbReference type="Proteomes" id="UP000619838">
    <property type="component" value="Unassembled WGS sequence"/>
</dbReference>
<dbReference type="EC" id="2.8.1.13" evidence="9"/>
<dbReference type="CDD" id="cd01998">
    <property type="entry name" value="MnmA_TRMU-like"/>
    <property type="match status" value="1"/>
</dbReference>
<keyword evidence="2 9" id="KW-0808">Transferase</keyword>
<comment type="caution">
    <text evidence="9">Lacks conserved residue(s) required for the propagation of feature annotation.</text>
</comment>
<feature type="binding site" evidence="9">
    <location>
        <begin position="10"/>
        <end position="17"/>
    </location>
    <ligand>
        <name>ATP</name>
        <dbReference type="ChEBI" id="CHEBI:30616"/>
    </ligand>
</feature>
<comment type="function">
    <text evidence="9">Catalyzes the 2-thiolation of uridine at the wobble position (U34) of tRNA, leading to the formation of s(2)U34.</text>
</comment>
<evidence type="ECO:0000313" key="13">
    <source>
        <dbReference type="Proteomes" id="UP000619838"/>
    </source>
</evidence>
<dbReference type="InterPro" id="IPR014729">
    <property type="entry name" value="Rossmann-like_a/b/a_fold"/>
</dbReference>
<keyword evidence="6 9" id="KW-0694">RNA-binding</keyword>
<comment type="similarity">
    <text evidence="9">Belongs to the MnmA/TRMU family.</text>
</comment>